<feature type="region of interest" description="Disordered" evidence="1">
    <location>
        <begin position="198"/>
        <end position="235"/>
    </location>
</feature>
<dbReference type="OrthoDB" id="425354at2759"/>
<gene>
    <name evidence="2" type="ORF">L227DRAFT_615703</name>
</gene>
<evidence type="ECO:0000313" key="3">
    <source>
        <dbReference type="Proteomes" id="UP000313359"/>
    </source>
</evidence>
<sequence>MAAPADMSSKNFSGKFVMNKTLSENQQDILKAQGGSWTMRKTLSLAVPHLAMKHYTSASGVEHIEVEQTVPGLRSSSEHRVLDWSQKKVDSPLFGALVSQNRRVKAAELEAGAGWLTEGLLPESFVDGTVVHTLAQGDLGKGGETWRMEQTWGFENIGGAKRYVRRAYLVDAKGEAVQGCLVYDYVGEAQQKAGERAMRGCAQQARRGKRARPSTTTGSNAHLLPPSAPLHLSSSLSPPPSAARFLTCHVCLRTLRSLVSGWLVYPDATPDFI</sequence>
<accession>A0A5C2RTQ6</accession>
<dbReference type="PANTHER" id="PTHR38115">
    <property type="entry name" value="LIPOCALIN-LIKE DOMAIN-CONTAINING PROTEIN"/>
    <property type="match status" value="1"/>
</dbReference>
<dbReference type="EMBL" id="ML122299">
    <property type="protein sequence ID" value="RPD55053.1"/>
    <property type="molecule type" value="Genomic_DNA"/>
</dbReference>
<evidence type="ECO:0000313" key="2">
    <source>
        <dbReference type="EMBL" id="RPD55053.1"/>
    </source>
</evidence>
<protein>
    <submittedName>
        <fullName evidence="2">Uncharacterized protein</fullName>
    </submittedName>
</protein>
<reference evidence="2" key="1">
    <citation type="journal article" date="2018" name="Genome Biol. Evol.">
        <title>Genomics and development of Lentinus tigrinus, a white-rot wood-decaying mushroom with dimorphic fruiting bodies.</title>
        <authorList>
            <person name="Wu B."/>
            <person name="Xu Z."/>
            <person name="Knudson A."/>
            <person name="Carlson A."/>
            <person name="Chen N."/>
            <person name="Kovaka S."/>
            <person name="LaButti K."/>
            <person name="Lipzen A."/>
            <person name="Pennachio C."/>
            <person name="Riley R."/>
            <person name="Schakwitz W."/>
            <person name="Umezawa K."/>
            <person name="Ohm R.A."/>
            <person name="Grigoriev I.V."/>
            <person name="Nagy L.G."/>
            <person name="Gibbons J."/>
            <person name="Hibbett D."/>
        </authorList>
    </citation>
    <scope>NUCLEOTIDE SEQUENCE [LARGE SCALE GENOMIC DNA]</scope>
    <source>
        <strain evidence="2">ALCF2SS1-6</strain>
    </source>
</reference>
<proteinExistence type="predicted"/>
<keyword evidence="3" id="KW-1185">Reference proteome</keyword>
<organism evidence="2 3">
    <name type="scientific">Lentinus tigrinus ALCF2SS1-6</name>
    <dbReference type="NCBI Taxonomy" id="1328759"/>
    <lineage>
        <taxon>Eukaryota</taxon>
        <taxon>Fungi</taxon>
        <taxon>Dikarya</taxon>
        <taxon>Basidiomycota</taxon>
        <taxon>Agaricomycotina</taxon>
        <taxon>Agaricomycetes</taxon>
        <taxon>Polyporales</taxon>
        <taxon>Polyporaceae</taxon>
        <taxon>Lentinus</taxon>
    </lineage>
</organism>
<dbReference type="PANTHER" id="PTHR38115:SF1">
    <property type="entry name" value="LIPOCALIN-LIKE DOMAIN-CONTAINING PROTEIN"/>
    <property type="match status" value="1"/>
</dbReference>
<dbReference type="InterPro" id="IPR053037">
    <property type="entry name" value="Pericyclase_pydY-like"/>
</dbReference>
<dbReference type="Proteomes" id="UP000313359">
    <property type="component" value="Unassembled WGS sequence"/>
</dbReference>
<feature type="compositionally biased region" description="Low complexity" evidence="1">
    <location>
        <begin position="221"/>
        <end position="235"/>
    </location>
</feature>
<name>A0A5C2RTQ6_9APHY</name>
<evidence type="ECO:0000256" key="1">
    <source>
        <dbReference type="SAM" id="MobiDB-lite"/>
    </source>
</evidence>
<dbReference type="AlphaFoldDB" id="A0A5C2RTQ6"/>